<organism evidence="1 2">
    <name type="scientific">Brassica napus</name>
    <name type="common">Rape</name>
    <dbReference type="NCBI Taxonomy" id="3708"/>
    <lineage>
        <taxon>Eukaryota</taxon>
        <taxon>Viridiplantae</taxon>
        <taxon>Streptophyta</taxon>
        <taxon>Embryophyta</taxon>
        <taxon>Tracheophyta</taxon>
        <taxon>Spermatophyta</taxon>
        <taxon>Magnoliopsida</taxon>
        <taxon>eudicotyledons</taxon>
        <taxon>Gunneridae</taxon>
        <taxon>Pentapetalae</taxon>
        <taxon>rosids</taxon>
        <taxon>malvids</taxon>
        <taxon>Brassicales</taxon>
        <taxon>Brassicaceae</taxon>
        <taxon>Brassiceae</taxon>
        <taxon>Brassica</taxon>
    </lineage>
</organism>
<dbReference type="AlphaFoldDB" id="A0A078FGR5"/>
<accession>A0A078FGR5</accession>
<dbReference type="Proteomes" id="UP000028999">
    <property type="component" value="Unassembled WGS sequence"/>
</dbReference>
<name>A0A078FGR5_BRANA</name>
<proteinExistence type="predicted"/>
<reference evidence="1 2" key="1">
    <citation type="journal article" date="2014" name="Science">
        <title>Plant genetics. Early allopolyploid evolution in the post-Neolithic Brassica napus oilseed genome.</title>
        <authorList>
            <person name="Chalhoub B."/>
            <person name="Denoeud F."/>
            <person name="Liu S."/>
            <person name="Parkin I.A."/>
            <person name="Tang H."/>
            <person name="Wang X."/>
            <person name="Chiquet J."/>
            <person name="Belcram H."/>
            <person name="Tong C."/>
            <person name="Samans B."/>
            <person name="Correa M."/>
            <person name="Da Silva C."/>
            <person name="Just J."/>
            <person name="Falentin C."/>
            <person name="Koh C.S."/>
            <person name="Le Clainche I."/>
            <person name="Bernard M."/>
            <person name="Bento P."/>
            <person name="Noel B."/>
            <person name="Labadie K."/>
            <person name="Alberti A."/>
            <person name="Charles M."/>
            <person name="Arnaud D."/>
            <person name="Guo H."/>
            <person name="Daviaud C."/>
            <person name="Alamery S."/>
            <person name="Jabbari K."/>
            <person name="Zhao M."/>
            <person name="Edger P.P."/>
            <person name="Chelaifa H."/>
            <person name="Tack D."/>
            <person name="Lassalle G."/>
            <person name="Mestiri I."/>
            <person name="Schnel N."/>
            <person name="Le Paslier M.C."/>
            <person name="Fan G."/>
            <person name="Renault V."/>
            <person name="Bayer P.E."/>
            <person name="Golicz A.A."/>
            <person name="Manoli S."/>
            <person name="Lee T.H."/>
            <person name="Thi V.H."/>
            <person name="Chalabi S."/>
            <person name="Hu Q."/>
            <person name="Fan C."/>
            <person name="Tollenaere R."/>
            <person name="Lu Y."/>
            <person name="Battail C."/>
            <person name="Shen J."/>
            <person name="Sidebottom C.H."/>
            <person name="Wang X."/>
            <person name="Canaguier A."/>
            <person name="Chauveau A."/>
            <person name="Berard A."/>
            <person name="Deniot G."/>
            <person name="Guan M."/>
            <person name="Liu Z."/>
            <person name="Sun F."/>
            <person name="Lim Y.P."/>
            <person name="Lyons E."/>
            <person name="Town C.D."/>
            <person name="Bancroft I."/>
            <person name="Wang X."/>
            <person name="Meng J."/>
            <person name="Ma J."/>
            <person name="Pires J.C."/>
            <person name="King G.J."/>
            <person name="Brunel D."/>
            <person name="Delourme R."/>
            <person name="Renard M."/>
            <person name="Aury J.M."/>
            <person name="Adams K.L."/>
            <person name="Batley J."/>
            <person name="Snowdon R.J."/>
            <person name="Tost J."/>
            <person name="Edwards D."/>
            <person name="Zhou Y."/>
            <person name="Hua W."/>
            <person name="Sharpe A.G."/>
            <person name="Paterson A.H."/>
            <person name="Guan C."/>
            <person name="Wincker P."/>
        </authorList>
    </citation>
    <scope>NUCLEOTIDE SEQUENCE [LARGE SCALE GENOMIC DNA]</scope>
    <source>
        <strain evidence="2">cv. Darmor-bzh</strain>
    </source>
</reference>
<keyword evidence="2" id="KW-1185">Reference proteome</keyword>
<dbReference type="PaxDb" id="3708-A0A078FGR5"/>
<protein>
    <submittedName>
        <fullName evidence="1">BnaA06g33080D protein</fullName>
    </submittedName>
</protein>
<evidence type="ECO:0000313" key="2">
    <source>
        <dbReference type="Proteomes" id="UP000028999"/>
    </source>
</evidence>
<evidence type="ECO:0000313" key="1">
    <source>
        <dbReference type="EMBL" id="CDY13615.1"/>
    </source>
</evidence>
<gene>
    <name evidence="1" type="primary">BnaA06g33080D</name>
    <name evidence="1" type="ORF">GSBRNA2T00078028001</name>
</gene>
<dbReference type="Gramene" id="CDY13615">
    <property type="protein sequence ID" value="CDY13615"/>
    <property type="gene ID" value="GSBRNA2T00078028001"/>
</dbReference>
<dbReference type="EMBL" id="LK032037">
    <property type="protein sequence ID" value="CDY13615.1"/>
    <property type="molecule type" value="Genomic_DNA"/>
</dbReference>
<sequence>MKTTKMLKRMFSFFIFLLFSFEKERSWRV</sequence>